<proteinExistence type="predicted"/>
<evidence type="ECO:0000313" key="3">
    <source>
        <dbReference type="Proteomes" id="UP000317650"/>
    </source>
</evidence>
<organism evidence="2 3">
    <name type="scientific">Musa balbisiana</name>
    <name type="common">Banana</name>
    <dbReference type="NCBI Taxonomy" id="52838"/>
    <lineage>
        <taxon>Eukaryota</taxon>
        <taxon>Viridiplantae</taxon>
        <taxon>Streptophyta</taxon>
        <taxon>Embryophyta</taxon>
        <taxon>Tracheophyta</taxon>
        <taxon>Spermatophyta</taxon>
        <taxon>Magnoliopsida</taxon>
        <taxon>Liliopsida</taxon>
        <taxon>Zingiberales</taxon>
        <taxon>Musaceae</taxon>
        <taxon>Musa</taxon>
    </lineage>
</organism>
<comment type="caution">
    <text evidence="2">The sequence shown here is derived from an EMBL/GenBank/DDBJ whole genome shotgun (WGS) entry which is preliminary data.</text>
</comment>
<feature type="compositionally biased region" description="Basic and acidic residues" evidence="1">
    <location>
        <begin position="75"/>
        <end position="87"/>
    </location>
</feature>
<feature type="region of interest" description="Disordered" evidence="1">
    <location>
        <begin position="75"/>
        <end position="102"/>
    </location>
</feature>
<evidence type="ECO:0000256" key="1">
    <source>
        <dbReference type="SAM" id="MobiDB-lite"/>
    </source>
</evidence>
<evidence type="ECO:0000313" key="2">
    <source>
        <dbReference type="EMBL" id="THU62569.1"/>
    </source>
</evidence>
<dbReference type="AlphaFoldDB" id="A0A4S8JLM5"/>
<protein>
    <submittedName>
        <fullName evidence="2">Uncharacterized protein</fullName>
    </submittedName>
</protein>
<reference evidence="2 3" key="1">
    <citation type="journal article" date="2019" name="Nat. Plants">
        <title>Genome sequencing of Musa balbisiana reveals subgenome evolution and function divergence in polyploid bananas.</title>
        <authorList>
            <person name="Yao X."/>
        </authorList>
    </citation>
    <scope>NUCLEOTIDE SEQUENCE [LARGE SCALE GENOMIC DNA]</scope>
    <source>
        <strain evidence="3">cv. DH-PKW</strain>
        <tissue evidence="2">Leaves</tissue>
    </source>
</reference>
<accession>A0A4S8JLM5</accession>
<dbReference type="EMBL" id="PYDT01000004">
    <property type="protein sequence ID" value="THU62569.1"/>
    <property type="molecule type" value="Genomic_DNA"/>
</dbReference>
<gene>
    <name evidence="2" type="ORF">C4D60_Mb01t06500</name>
</gene>
<dbReference type="Proteomes" id="UP000317650">
    <property type="component" value="Chromosome 1"/>
</dbReference>
<keyword evidence="3" id="KW-1185">Reference proteome</keyword>
<name>A0A4S8JLM5_MUSBA</name>
<sequence>MHATVHFLVVNNKLTSRQHGKEIFQMVALCPAKNLLNWRKNEVEGYNGVYESHFFLRDSSRCWLQLKLDFAQQERGRQRDKGERVVKAEGGGEEQIRDRDDDDFPDGDFVVLMLPDSVMRCLVRRILHLTNGTTPDP</sequence>